<evidence type="ECO:0000313" key="1">
    <source>
        <dbReference type="EnsemblPlants" id="AVESA.00010b.r2.2DG0361570.1.CDS"/>
    </source>
</evidence>
<name>A0ACD5V273_AVESA</name>
<sequence length="380" mass="41130">MACTTSPALLDRHGSTADHCVMRCLGSSDSSSASAPPPPQQQRVSELELPPGFRFHPTDEELLVHYLSKKAAKVPLPVTIIAEVDLYKFDPWELPEKATFGEREWYFFSPRDRKYPNGARPNRAATSGYWKATGTDKPILASGSRRETVGVRKALVFYRGKPPKGIKTNWIMHEYRLTDGSTYSSTTTTRRRPVTGGSRAASSLRLDDWVLCRIYEKTNKAASSQDTQTRSIECQDFAEDAVVPYPPYAATEGMAGGSNYGSQLHHHGSHEEGFLDGLLTAEYAGISAGATSLSHLAAPARSSPAGTKQLLPPSSPTLFNWLNESTVRILPPADLAGVADNSANTMSAFILGTPLPPEASGAAASAFQHPVQISGVNWNP</sequence>
<dbReference type="Proteomes" id="UP001732700">
    <property type="component" value="Chromosome 2D"/>
</dbReference>
<dbReference type="EnsemblPlants" id="AVESA.00010b.r2.2DG0361570.1">
    <property type="protein sequence ID" value="AVESA.00010b.r2.2DG0361570.1.CDS"/>
    <property type="gene ID" value="AVESA.00010b.r2.2DG0361570"/>
</dbReference>
<keyword evidence="2" id="KW-1185">Reference proteome</keyword>
<protein>
    <submittedName>
        <fullName evidence="1">Uncharacterized protein</fullName>
    </submittedName>
</protein>
<accession>A0ACD5V273</accession>
<reference evidence="1" key="1">
    <citation type="submission" date="2021-05" db="EMBL/GenBank/DDBJ databases">
        <authorList>
            <person name="Scholz U."/>
            <person name="Mascher M."/>
            <person name="Fiebig A."/>
        </authorList>
    </citation>
    <scope>NUCLEOTIDE SEQUENCE [LARGE SCALE GENOMIC DNA]</scope>
</reference>
<organism evidence="1 2">
    <name type="scientific">Avena sativa</name>
    <name type="common">Oat</name>
    <dbReference type="NCBI Taxonomy" id="4498"/>
    <lineage>
        <taxon>Eukaryota</taxon>
        <taxon>Viridiplantae</taxon>
        <taxon>Streptophyta</taxon>
        <taxon>Embryophyta</taxon>
        <taxon>Tracheophyta</taxon>
        <taxon>Spermatophyta</taxon>
        <taxon>Magnoliopsida</taxon>
        <taxon>Liliopsida</taxon>
        <taxon>Poales</taxon>
        <taxon>Poaceae</taxon>
        <taxon>BOP clade</taxon>
        <taxon>Pooideae</taxon>
        <taxon>Poodae</taxon>
        <taxon>Poeae</taxon>
        <taxon>Poeae Chloroplast Group 1 (Aveneae type)</taxon>
        <taxon>Aveninae</taxon>
        <taxon>Avena</taxon>
    </lineage>
</organism>
<evidence type="ECO:0000313" key="2">
    <source>
        <dbReference type="Proteomes" id="UP001732700"/>
    </source>
</evidence>
<proteinExistence type="predicted"/>
<reference evidence="1" key="2">
    <citation type="submission" date="2025-09" db="UniProtKB">
        <authorList>
            <consortium name="EnsemblPlants"/>
        </authorList>
    </citation>
    <scope>IDENTIFICATION</scope>
</reference>